<evidence type="ECO:0000256" key="1">
    <source>
        <dbReference type="SAM" id="MobiDB-lite"/>
    </source>
</evidence>
<dbReference type="Proteomes" id="UP000236291">
    <property type="component" value="Unassembled WGS sequence"/>
</dbReference>
<comment type="caution">
    <text evidence="2">The sequence shown here is derived from an EMBL/GenBank/DDBJ whole genome shotgun (WGS) entry which is preliminary data.</text>
</comment>
<reference evidence="2 3" key="1">
    <citation type="journal article" date="2014" name="Am. J. Bot.">
        <title>Genome assembly and annotation for red clover (Trifolium pratense; Fabaceae).</title>
        <authorList>
            <person name="Istvanek J."/>
            <person name="Jaros M."/>
            <person name="Krenek A."/>
            <person name="Repkova J."/>
        </authorList>
    </citation>
    <scope>NUCLEOTIDE SEQUENCE [LARGE SCALE GENOMIC DNA]</scope>
    <source>
        <strain evidence="3">cv. Tatra</strain>
        <tissue evidence="2">Young leaves</tissue>
    </source>
</reference>
<reference evidence="2 3" key="2">
    <citation type="journal article" date="2017" name="Front. Plant Sci.">
        <title>Gene Classification and Mining of Molecular Markers Useful in Red Clover (Trifolium pratense) Breeding.</title>
        <authorList>
            <person name="Istvanek J."/>
            <person name="Dluhosova J."/>
            <person name="Dluhos P."/>
            <person name="Patkova L."/>
            <person name="Nedelnik J."/>
            <person name="Repkova J."/>
        </authorList>
    </citation>
    <scope>NUCLEOTIDE SEQUENCE [LARGE SCALE GENOMIC DNA]</scope>
    <source>
        <strain evidence="3">cv. Tatra</strain>
        <tissue evidence="2">Young leaves</tissue>
    </source>
</reference>
<evidence type="ECO:0000313" key="3">
    <source>
        <dbReference type="Proteomes" id="UP000236291"/>
    </source>
</evidence>
<dbReference type="EMBL" id="ASHM01001508">
    <property type="protein sequence ID" value="PNY06798.1"/>
    <property type="molecule type" value="Genomic_DNA"/>
</dbReference>
<dbReference type="AlphaFoldDB" id="A0A2K3NUS7"/>
<evidence type="ECO:0000313" key="2">
    <source>
        <dbReference type="EMBL" id="PNY06798.1"/>
    </source>
</evidence>
<accession>A0A2K3NUS7</accession>
<proteinExistence type="predicted"/>
<name>A0A2K3NUS7_TRIPR</name>
<protein>
    <submittedName>
        <fullName evidence="2">Uncharacterized protein</fullName>
    </submittedName>
</protein>
<feature type="compositionally biased region" description="Basic and acidic residues" evidence="1">
    <location>
        <begin position="32"/>
        <end position="44"/>
    </location>
</feature>
<feature type="region of interest" description="Disordered" evidence="1">
    <location>
        <begin position="17"/>
        <end position="53"/>
    </location>
</feature>
<sequence>MPKATIPCMMAHTTFKGSKEDQHLDNGYSKNMTRDKKNLKEKPKFKNKWSPQIKRQQNLKVKEDNVKMSHRMVQYLCSTAGSISSQEDKAKGVRRLRFHNPFKKESPRHCDLNTEKIWDEEDTSYTISNYENIHFHPEEYVEKAMSRSP</sequence>
<organism evidence="2 3">
    <name type="scientific">Trifolium pratense</name>
    <name type="common">Red clover</name>
    <dbReference type="NCBI Taxonomy" id="57577"/>
    <lineage>
        <taxon>Eukaryota</taxon>
        <taxon>Viridiplantae</taxon>
        <taxon>Streptophyta</taxon>
        <taxon>Embryophyta</taxon>
        <taxon>Tracheophyta</taxon>
        <taxon>Spermatophyta</taxon>
        <taxon>Magnoliopsida</taxon>
        <taxon>eudicotyledons</taxon>
        <taxon>Gunneridae</taxon>
        <taxon>Pentapetalae</taxon>
        <taxon>rosids</taxon>
        <taxon>fabids</taxon>
        <taxon>Fabales</taxon>
        <taxon>Fabaceae</taxon>
        <taxon>Papilionoideae</taxon>
        <taxon>50 kb inversion clade</taxon>
        <taxon>NPAAA clade</taxon>
        <taxon>Hologalegina</taxon>
        <taxon>IRL clade</taxon>
        <taxon>Trifolieae</taxon>
        <taxon>Trifolium</taxon>
    </lineage>
</organism>
<gene>
    <name evidence="2" type="ORF">L195_g003276</name>
</gene>